<dbReference type="RefSeq" id="WP_143525716.1">
    <property type="nucleotide sequence ID" value="NZ_FTOC01000010.1"/>
</dbReference>
<dbReference type="AlphaFoldDB" id="A0A1N7KCX1"/>
<evidence type="ECO:0000313" key="3">
    <source>
        <dbReference type="Proteomes" id="UP000187608"/>
    </source>
</evidence>
<feature type="region of interest" description="Disordered" evidence="1">
    <location>
        <begin position="1"/>
        <end position="26"/>
    </location>
</feature>
<dbReference type="Proteomes" id="UP000187608">
    <property type="component" value="Unassembled WGS sequence"/>
</dbReference>
<sequence>MAGCNQEIVPGSSPNDSIENVKDQGEGLLDGVKGELGQEISDFEADTEEWILDNANNFFTEETSTTQRVD</sequence>
<reference evidence="3" key="1">
    <citation type="submission" date="2017-01" db="EMBL/GenBank/DDBJ databases">
        <authorList>
            <person name="Varghese N."/>
            <person name="Submissions S."/>
        </authorList>
    </citation>
    <scope>NUCLEOTIDE SEQUENCE [LARGE SCALE GENOMIC DNA]</scope>
    <source>
        <strain evidence="3">DSM 23127</strain>
    </source>
</reference>
<dbReference type="EMBL" id="FTOC01000010">
    <property type="protein sequence ID" value="SIS59445.1"/>
    <property type="molecule type" value="Genomic_DNA"/>
</dbReference>
<proteinExistence type="predicted"/>
<accession>A0A1N7KCX1</accession>
<dbReference type="STRING" id="570947.SAMN05421687_11057"/>
<evidence type="ECO:0000313" key="2">
    <source>
        <dbReference type="EMBL" id="SIS59445.1"/>
    </source>
</evidence>
<keyword evidence="3" id="KW-1185">Reference proteome</keyword>
<protein>
    <submittedName>
        <fullName evidence="2">Uncharacterized protein</fullName>
    </submittedName>
</protein>
<gene>
    <name evidence="2" type="ORF">SAMN05421687_11057</name>
</gene>
<evidence type="ECO:0000256" key="1">
    <source>
        <dbReference type="SAM" id="MobiDB-lite"/>
    </source>
</evidence>
<organism evidence="2 3">
    <name type="scientific">Salimicrobium flavidum</name>
    <dbReference type="NCBI Taxonomy" id="570947"/>
    <lineage>
        <taxon>Bacteria</taxon>
        <taxon>Bacillati</taxon>
        <taxon>Bacillota</taxon>
        <taxon>Bacilli</taxon>
        <taxon>Bacillales</taxon>
        <taxon>Bacillaceae</taxon>
        <taxon>Salimicrobium</taxon>
    </lineage>
</organism>
<name>A0A1N7KCX1_9BACI</name>